<evidence type="ECO:0000313" key="3">
    <source>
        <dbReference type="EMBL" id="MEA5141123.1"/>
    </source>
</evidence>
<dbReference type="RefSeq" id="WP_323298280.1">
    <property type="nucleotide sequence ID" value="NZ_JAYFUM010000024.1"/>
</dbReference>
<dbReference type="InterPro" id="IPR000073">
    <property type="entry name" value="AB_hydrolase_1"/>
</dbReference>
<keyword evidence="1" id="KW-0472">Membrane</keyword>
<dbReference type="SUPFAM" id="SSF53474">
    <property type="entry name" value="alpha/beta-Hydrolases"/>
    <property type="match status" value="1"/>
</dbReference>
<protein>
    <submittedName>
        <fullName evidence="3">Alpha/beta hydrolase</fullName>
    </submittedName>
</protein>
<sequence length="335" mass="37707">MSHKNVKSDAVSSHKASQNYPIYFNHKVIAILMPLVIIFMLSSLFSYNSFSQQSKNNMIENALTTKTQYASIDGKKIAYRKFGKGTPIILANRFRGTLDTWDPLFLDLLAKENTVIIFDYSGIGYSEGALPTDIKDVAAEVTKIADYLKIDKFNVMGWSYGGWVAQYVTFLNPKRVLKSVIIGSNPMGKNEVPFEPAFLERALKPSNDFNDFVVLFFEPKSEASVASAQASIKRIMQRMDVSKVPATQELFGRYFASNEAIHLDKDNFREAYATLKTPVLVLSGDHDISFALENWYPLMKKAPSLQLITFPVAGHAPQFQYPELSTGYINTFLKN</sequence>
<feature type="domain" description="AB hydrolase-1" evidence="2">
    <location>
        <begin position="91"/>
        <end position="320"/>
    </location>
</feature>
<keyword evidence="1" id="KW-0812">Transmembrane</keyword>
<evidence type="ECO:0000259" key="2">
    <source>
        <dbReference type="Pfam" id="PF00561"/>
    </source>
</evidence>
<dbReference type="PANTHER" id="PTHR43798">
    <property type="entry name" value="MONOACYLGLYCEROL LIPASE"/>
    <property type="match status" value="1"/>
</dbReference>
<dbReference type="Pfam" id="PF00561">
    <property type="entry name" value="Abhydrolase_1"/>
    <property type="match status" value="1"/>
</dbReference>
<dbReference type="Proteomes" id="UP001302949">
    <property type="component" value="Unassembled WGS sequence"/>
</dbReference>
<organism evidence="3 4">
    <name type="scientific">Arcicella rigui</name>
    <dbReference type="NCBI Taxonomy" id="797020"/>
    <lineage>
        <taxon>Bacteria</taxon>
        <taxon>Pseudomonadati</taxon>
        <taxon>Bacteroidota</taxon>
        <taxon>Cytophagia</taxon>
        <taxon>Cytophagales</taxon>
        <taxon>Flectobacillaceae</taxon>
        <taxon>Arcicella</taxon>
    </lineage>
</organism>
<evidence type="ECO:0000256" key="1">
    <source>
        <dbReference type="SAM" id="Phobius"/>
    </source>
</evidence>
<comment type="caution">
    <text evidence="3">The sequence shown here is derived from an EMBL/GenBank/DDBJ whole genome shotgun (WGS) entry which is preliminary data.</text>
</comment>
<evidence type="ECO:0000313" key="4">
    <source>
        <dbReference type="Proteomes" id="UP001302949"/>
    </source>
</evidence>
<proteinExistence type="predicted"/>
<dbReference type="EMBL" id="JAYFUM010000024">
    <property type="protein sequence ID" value="MEA5141123.1"/>
    <property type="molecule type" value="Genomic_DNA"/>
</dbReference>
<accession>A0ABU5QE40</accession>
<keyword evidence="4" id="KW-1185">Reference proteome</keyword>
<dbReference type="InterPro" id="IPR029058">
    <property type="entry name" value="AB_hydrolase_fold"/>
</dbReference>
<dbReference type="GO" id="GO:0016787">
    <property type="term" value="F:hydrolase activity"/>
    <property type="evidence" value="ECO:0007669"/>
    <property type="project" value="UniProtKB-KW"/>
</dbReference>
<gene>
    <name evidence="3" type="ORF">VB248_18365</name>
</gene>
<dbReference type="Gene3D" id="3.40.50.1820">
    <property type="entry name" value="alpha/beta hydrolase"/>
    <property type="match status" value="1"/>
</dbReference>
<feature type="transmembrane region" description="Helical" evidence="1">
    <location>
        <begin position="28"/>
        <end position="47"/>
    </location>
</feature>
<name>A0ABU5QE40_9BACT</name>
<dbReference type="PANTHER" id="PTHR43798:SF5">
    <property type="entry name" value="MONOACYLGLYCEROL LIPASE ABHD6"/>
    <property type="match status" value="1"/>
</dbReference>
<reference evidence="3 4" key="1">
    <citation type="submission" date="2023-12" db="EMBL/GenBank/DDBJ databases">
        <title>Novel species of the genus Arcicella isolated from rivers.</title>
        <authorList>
            <person name="Lu H."/>
        </authorList>
    </citation>
    <scope>NUCLEOTIDE SEQUENCE [LARGE SCALE GENOMIC DNA]</scope>
    <source>
        <strain evidence="3 4">KCTC 23307</strain>
    </source>
</reference>
<keyword evidence="3" id="KW-0378">Hydrolase</keyword>
<keyword evidence="1" id="KW-1133">Transmembrane helix</keyword>
<dbReference type="InterPro" id="IPR050266">
    <property type="entry name" value="AB_hydrolase_sf"/>
</dbReference>